<dbReference type="InterPro" id="IPR024079">
    <property type="entry name" value="MetalloPept_cat_dom_sf"/>
</dbReference>
<keyword evidence="1" id="KW-0732">Signal</keyword>
<dbReference type="GO" id="GO:0008237">
    <property type="term" value="F:metallopeptidase activity"/>
    <property type="evidence" value="ECO:0007669"/>
    <property type="project" value="InterPro"/>
</dbReference>
<organism evidence="2 3">
    <name type="scientific">Parachaetomium inaequale</name>
    <dbReference type="NCBI Taxonomy" id="2588326"/>
    <lineage>
        <taxon>Eukaryota</taxon>
        <taxon>Fungi</taxon>
        <taxon>Dikarya</taxon>
        <taxon>Ascomycota</taxon>
        <taxon>Pezizomycotina</taxon>
        <taxon>Sordariomycetes</taxon>
        <taxon>Sordariomycetidae</taxon>
        <taxon>Sordariales</taxon>
        <taxon>Chaetomiaceae</taxon>
        <taxon>Parachaetomium</taxon>
    </lineage>
</organism>
<sequence length="336" mass="37366">MRKHSLLNVACYGLAIALSCLPGAWSAPYNTTRDGFEKSPRSSVMKRAITVDPNTCVGTWRTSVDSAVREALDMVNYAIPRFQTLLNNLNSNPVPSIIGMNNEQRTVFQTYEAFFGQTYFGTDTQANRDKNAAAIVRLNKLISTAQRIQAALQNPGSVNLEIYCGDSFLWDTDPTGTISGFGVMEFDSRRWNSHQIGEWVALQTCTKNPGMSAYAYHPLSPPFFEESVIVLCLDYMVGWAARYSAGNTVAAYHDALPLVTNTYQMDYLWGYLPATLLHELTHARTVMKSDAEILGDQCLRNNAPAYQWQCIRQLAQENADFAAANADTFSLFVTGK</sequence>
<dbReference type="EMBL" id="MU854395">
    <property type="protein sequence ID" value="KAK4039672.1"/>
    <property type="molecule type" value="Genomic_DNA"/>
</dbReference>
<evidence type="ECO:0000256" key="1">
    <source>
        <dbReference type="SAM" id="SignalP"/>
    </source>
</evidence>
<protein>
    <recommendedName>
        <fullName evidence="4">Lysine-specific metallo-endopeptidase domain-containing protein</fullName>
    </recommendedName>
</protein>
<dbReference type="Proteomes" id="UP001303115">
    <property type="component" value="Unassembled WGS sequence"/>
</dbReference>
<reference evidence="3" key="1">
    <citation type="journal article" date="2023" name="Mol. Phylogenet. Evol.">
        <title>Genome-scale phylogeny and comparative genomics of the fungal order Sordariales.</title>
        <authorList>
            <person name="Hensen N."/>
            <person name="Bonometti L."/>
            <person name="Westerberg I."/>
            <person name="Brannstrom I.O."/>
            <person name="Guillou S."/>
            <person name="Cros-Aarteil S."/>
            <person name="Calhoun S."/>
            <person name="Haridas S."/>
            <person name="Kuo A."/>
            <person name="Mondo S."/>
            <person name="Pangilinan J."/>
            <person name="Riley R."/>
            <person name="LaButti K."/>
            <person name="Andreopoulos B."/>
            <person name="Lipzen A."/>
            <person name="Chen C."/>
            <person name="Yan M."/>
            <person name="Daum C."/>
            <person name="Ng V."/>
            <person name="Clum A."/>
            <person name="Steindorff A."/>
            <person name="Ohm R.A."/>
            <person name="Martin F."/>
            <person name="Silar P."/>
            <person name="Natvig D.O."/>
            <person name="Lalanne C."/>
            <person name="Gautier V."/>
            <person name="Ament-Velasquez S.L."/>
            <person name="Kruys A."/>
            <person name="Hutchinson M.I."/>
            <person name="Powell A.J."/>
            <person name="Barry K."/>
            <person name="Miller A.N."/>
            <person name="Grigoriev I.V."/>
            <person name="Debuchy R."/>
            <person name="Gladieux P."/>
            <person name="Hiltunen Thoren M."/>
            <person name="Johannesson H."/>
        </authorList>
    </citation>
    <scope>NUCLEOTIDE SEQUENCE [LARGE SCALE GENOMIC DNA]</scope>
    <source>
        <strain evidence="3">CBS 284.82</strain>
    </source>
</reference>
<name>A0AAN6PFF7_9PEZI</name>
<proteinExistence type="predicted"/>
<dbReference type="SUPFAM" id="SSF55486">
    <property type="entry name" value="Metalloproteases ('zincins'), catalytic domain"/>
    <property type="match status" value="1"/>
</dbReference>
<feature type="signal peptide" evidence="1">
    <location>
        <begin position="1"/>
        <end position="26"/>
    </location>
</feature>
<evidence type="ECO:0008006" key="4">
    <source>
        <dbReference type="Google" id="ProtNLM"/>
    </source>
</evidence>
<evidence type="ECO:0000313" key="3">
    <source>
        <dbReference type="Proteomes" id="UP001303115"/>
    </source>
</evidence>
<feature type="chain" id="PRO_5042869047" description="Lysine-specific metallo-endopeptidase domain-containing protein" evidence="1">
    <location>
        <begin position="27"/>
        <end position="336"/>
    </location>
</feature>
<gene>
    <name evidence="2" type="ORF">C8A01DRAFT_36376</name>
</gene>
<dbReference type="Gene3D" id="3.40.390.10">
    <property type="entry name" value="Collagenase (Catalytic Domain)"/>
    <property type="match status" value="1"/>
</dbReference>
<comment type="caution">
    <text evidence="2">The sequence shown here is derived from an EMBL/GenBank/DDBJ whole genome shotgun (WGS) entry which is preliminary data.</text>
</comment>
<evidence type="ECO:0000313" key="2">
    <source>
        <dbReference type="EMBL" id="KAK4039672.1"/>
    </source>
</evidence>
<keyword evidence="3" id="KW-1185">Reference proteome</keyword>
<dbReference type="PROSITE" id="PS51257">
    <property type="entry name" value="PROKAR_LIPOPROTEIN"/>
    <property type="match status" value="1"/>
</dbReference>
<accession>A0AAN6PFF7</accession>
<dbReference type="AlphaFoldDB" id="A0AAN6PFF7"/>